<dbReference type="PRINTS" id="PR00039">
    <property type="entry name" value="HTHLYSR"/>
</dbReference>
<comment type="similarity">
    <text evidence="1">Belongs to the LysR transcriptional regulatory family.</text>
</comment>
<dbReference type="OrthoDB" id="5914299at2"/>
<dbReference type="Proteomes" id="UP000292445">
    <property type="component" value="Unassembled WGS sequence"/>
</dbReference>
<proteinExistence type="inferred from homology"/>
<evidence type="ECO:0000256" key="2">
    <source>
        <dbReference type="ARBA" id="ARBA00023015"/>
    </source>
</evidence>
<evidence type="ECO:0000256" key="4">
    <source>
        <dbReference type="ARBA" id="ARBA00023163"/>
    </source>
</evidence>
<organism evidence="6 7">
    <name type="scientific">Pigmentiphaga kullae</name>
    <dbReference type="NCBI Taxonomy" id="151784"/>
    <lineage>
        <taxon>Bacteria</taxon>
        <taxon>Pseudomonadati</taxon>
        <taxon>Pseudomonadota</taxon>
        <taxon>Betaproteobacteria</taxon>
        <taxon>Burkholderiales</taxon>
        <taxon>Alcaligenaceae</taxon>
        <taxon>Pigmentiphaga</taxon>
    </lineage>
</organism>
<dbReference type="GO" id="GO:0005829">
    <property type="term" value="C:cytosol"/>
    <property type="evidence" value="ECO:0007669"/>
    <property type="project" value="TreeGrafter"/>
</dbReference>
<dbReference type="SUPFAM" id="SSF53850">
    <property type="entry name" value="Periplasmic binding protein-like II"/>
    <property type="match status" value="1"/>
</dbReference>
<dbReference type="RefSeq" id="WP_130356361.1">
    <property type="nucleotide sequence ID" value="NZ_SGXC01000001.1"/>
</dbReference>
<evidence type="ECO:0000256" key="1">
    <source>
        <dbReference type="ARBA" id="ARBA00009437"/>
    </source>
</evidence>
<dbReference type="EMBL" id="SGXC01000001">
    <property type="protein sequence ID" value="RZS85093.1"/>
    <property type="molecule type" value="Genomic_DNA"/>
</dbReference>
<keyword evidence="4" id="KW-0804">Transcription</keyword>
<name>A0A4Q7NJF9_9BURK</name>
<keyword evidence="2" id="KW-0805">Transcription regulation</keyword>
<evidence type="ECO:0000313" key="6">
    <source>
        <dbReference type="EMBL" id="RZS85093.1"/>
    </source>
</evidence>
<dbReference type="PANTHER" id="PTHR30419">
    <property type="entry name" value="HTH-TYPE TRANSCRIPTIONAL REGULATOR YBHD"/>
    <property type="match status" value="1"/>
</dbReference>
<evidence type="ECO:0000256" key="3">
    <source>
        <dbReference type="ARBA" id="ARBA00023125"/>
    </source>
</evidence>
<comment type="caution">
    <text evidence="6">The sequence shown here is derived from an EMBL/GenBank/DDBJ whole genome shotgun (WGS) entry which is preliminary data.</text>
</comment>
<gene>
    <name evidence="6" type="ORF">EV675_1115</name>
</gene>
<dbReference type="InterPro" id="IPR000847">
    <property type="entry name" value="LysR_HTH_N"/>
</dbReference>
<dbReference type="AlphaFoldDB" id="A0A4Q7NJF9"/>
<dbReference type="InterPro" id="IPR050950">
    <property type="entry name" value="HTH-type_LysR_regulators"/>
</dbReference>
<dbReference type="InterPro" id="IPR036390">
    <property type="entry name" value="WH_DNA-bd_sf"/>
</dbReference>
<feature type="domain" description="HTH lysR-type" evidence="5">
    <location>
        <begin position="17"/>
        <end position="74"/>
    </location>
</feature>
<evidence type="ECO:0000313" key="7">
    <source>
        <dbReference type="Proteomes" id="UP000292445"/>
    </source>
</evidence>
<dbReference type="SUPFAM" id="SSF46785">
    <property type="entry name" value="Winged helix' DNA-binding domain"/>
    <property type="match status" value="1"/>
</dbReference>
<dbReference type="Gene3D" id="1.10.10.10">
    <property type="entry name" value="Winged helix-like DNA-binding domain superfamily/Winged helix DNA-binding domain"/>
    <property type="match status" value="1"/>
</dbReference>
<reference evidence="6 7" key="1">
    <citation type="submission" date="2019-02" db="EMBL/GenBank/DDBJ databases">
        <title>Genomic Encyclopedia of Type Strains, Phase IV (KMG-IV): sequencing the most valuable type-strain genomes for metagenomic binning, comparative biology and taxonomic classification.</title>
        <authorList>
            <person name="Goeker M."/>
        </authorList>
    </citation>
    <scope>NUCLEOTIDE SEQUENCE [LARGE SCALE GENOMIC DNA]</scope>
    <source>
        <strain evidence="6 7">K24</strain>
    </source>
</reference>
<dbReference type="InterPro" id="IPR036388">
    <property type="entry name" value="WH-like_DNA-bd_sf"/>
</dbReference>
<evidence type="ECO:0000259" key="5">
    <source>
        <dbReference type="PROSITE" id="PS50931"/>
    </source>
</evidence>
<protein>
    <submittedName>
        <fullName evidence="6">LysR family transcriptional regulator</fullName>
    </submittedName>
</protein>
<accession>A0A4Q7NJF9</accession>
<dbReference type="Pfam" id="PF03466">
    <property type="entry name" value="LysR_substrate"/>
    <property type="match status" value="1"/>
</dbReference>
<keyword evidence="3" id="KW-0238">DNA-binding</keyword>
<dbReference type="PANTHER" id="PTHR30419:SF8">
    <property type="entry name" value="NITROGEN ASSIMILATION TRANSCRIPTIONAL ACTIVATOR-RELATED"/>
    <property type="match status" value="1"/>
</dbReference>
<sequence length="322" mass="35099">MDTAYRIPTVRQIRSRLRLRHLDLLEALHATGSVHKAAARLGMTQPAASKLLVELEEAFGVPLFVRSRRGISPTPYGQSLVQKAGVLLADLDGARNEIEALTRGATGRVRAGVLQVVLPVLVPRALARMHEAHAGITVMIQEGTNDLLLAALARGELDCIIGRLMQGASQAMFRTEVLYDEPIYVVARVGHPLARSNRVTPATLARQAWILPPPDAPLRQRIDAYFAEQGLTLGVPLAESVSLLANEVLLRNTDVLAAMPRGVARHYARLGILTILDFRPSWALPSVGVVLRSDVAPSPALEFFLRAVREEAAGLRRQAEQE</sequence>
<dbReference type="PROSITE" id="PS50931">
    <property type="entry name" value="HTH_LYSR"/>
    <property type="match status" value="1"/>
</dbReference>
<keyword evidence="7" id="KW-1185">Reference proteome</keyword>
<dbReference type="GO" id="GO:0003700">
    <property type="term" value="F:DNA-binding transcription factor activity"/>
    <property type="evidence" value="ECO:0007669"/>
    <property type="project" value="InterPro"/>
</dbReference>
<dbReference type="GO" id="GO:0003677">
    <property type="term" value="F:DNA binding"/>
    <property type="evidence" value="ECO:0007669"/>
    <property type="project" value="UniProtKB-KW"/>
</dbReference>
<dbReference type="Gene3D" id="3.40.190.290">
    <property type="match status" value="1"/>
</dbReference>
<dbReference type="InterPro" id="IPR005119">
    <property type="entry name" value="LysR_subst-bd"/>
</dbReference>
<dbReference type="Pfam" id="PF00126">
    <property type="entry name" value="HTH_1"/>
    <property type="match status" value="1"/>
</dbReference>